<dbReference type="RefSeq" id="WP_091830822.1">
    <property type="nucleotide sequence ID" value="NZ_FOAN01000002.1"/>
</dbReference>
<dbReference type="InterPro" id="IPR036291">
    <property type="entry name" value="NAD(P)-bd_dom_sf"/>
</dbReference>
<dbReference type="OrthoDB" id="528778at2"/>
<dbReference type="Gene3D" id="3.40.50.720">
    <property type="entry name" value="NAD(P)-binding Rossmann-like Domain"/>
    <property type="match status" value="1"/>
</dbReference>
<keyword evidence="4" id="KW-1185">Reference proteome</keyword>
<dbReference type="Proteomes" id="UP000199664">
    <property type="component" value="Unassembled WGS sequence"/>
</dbReference>
<name>A0A1H7K6K4_9HYPH</name>
<protein>
    <submittedName>
        <fullName evidence="3">Saccharopine dehydrogenase, NADP-dependent</fullName>
    </submittedName>
</protein>
<organism evidence="3 4">
    <name type="scientific">Bosea lupini</name>
    <dbReference type="NCBI Taxonomy" id="1036779"/>
    <lineage>
        <taxon>Bacteria</taxon>
        <taxon>Pseudomonadati</taxon>
        <taxon>Pseudomonadota</taxon>
        <taxon>Alphaproteobacteria</taxon>
        <taxon>Hyphomicrobiales</taxon>
        <taxon>Boseaceae</taxon>
        <taxon>Bosea</taxon>
    </lineage>
</organism>
<dbReference type="STRING" id="1036779.SAMN04515666_10292"/>
<evidence type="ECO:0000259" key="1">
    <source>
        <dbReference type="Pfam" id="PF03435"/>
    </source>
</evidence>
<dbReference type="Pfam" id="PF03435">
    <property type="entry name" value="Sacchrp_dh_NADP"/>
    <property type="match status" value="1"/>
</dbReference>
<dbReference type="InterPro" id="IPR025311">
    <property type="entry name" value="DUF4166"/>
</dbReference>
<feature type="domain" description="DUF4166" evidence="2">
    <location>
        <begin position="389"/>
        <end position="550"/>
    </location>
</feature>
<accession>A0A1H7K6K4</accession>
<dbReference type="PANTHER" id="PTHR43796:SF2">
    <property type="entry name" value="CARBOXYNORSPERMIDINE SYNTHASE"/>
    <property type="match status" value="1"/>
</dbReference>
<sequence length="560" mass="59860">MRRVVLIGATGVFGRRLARHLSRMDGLDLVLTSRSAGKAQTLAQELTAEASVPVSGTGLDRDKDLVAALAVLQPWLVIDASGPFQQQGYEVPTAALLLGAHIVDLADARGYLAGYGPQLDEIARQRGLVALAGASSTPALSAAAVRELSEGWQRLDTIEIAITPGGRSEVGPAVIAAVLSYAGKPVPVWREGELQTTSGWETGEVIDMPGLGPRRVAPVETVDAETLGPDFAVRSRVSFAAGLEAGIEQWGLARLAWIRRRGWVADLAPLVPFLVRARRITRLWTSDRGGMRVAISGIDGKGRPRRAYWSLLAENDDGPQVPTLAAAAAVRALLADEIAPGARSAAEALDLAAIEAEMAPYAISTSQDERAVGPALFETVLGAQAFAMLPAAIRAFHANDAEPVWQGRAEVSRGNGAVLDLFCRLFGLPTAGGGLPVTVSVARGDSFDEGCEIWTRNFASQRFRSRLSVDRNGELREAFGPFSFTLAPEANREGVALPIAAWRVFGLRLPRFLMPSAEARETVDADGRFRFDVKLSLPFFGLLAHYRGWLKPREPSDGPG</sequence>
<dbReference type="EMBL" id="FOAN01000002">
    <property type="protein sequence ID" value="SEK82100.1"/>
    <property type="molecule type" value="Genomic_DNA"/>
</dbReference>
<gene>
    <name evidence="3" type="ORF">SAMN04515666_10292</name>
</gene>
<evidence type="ECO:0000313" key="3">
    <source>
        <dbReference type="EMBL" id="SEK82100.1"/>
    </source>
</evidence>
<dbReference type="Pfam" id="PF13761">
    <property type="entry name" value="DUF4166"/>
    <property type="match status" value="1"/>
</dbReference>
<reference evidence="4" key="1">
    <citation type="submission" date="2016-10" db="EMBL/GenBank/DDBJ databases">
        <authorList>
            <person name="Varghese N."/>
            <person name="Submissions S."/>
        </authorList>
    </citation>
    <scope>NUCLEOTIDE SEQUENCE [LARGE SCALE GENOMIC DNA]</scope>
    <source>
        <strain evidence="4">LMG 26383,CCUG 61248,R- 45681</strain>
    </source>
</reference>
<feature type="domain" description="Saccharopine dehydrogenase NADP binding" evidence="1">
    <location>
        <begin position="4"/>
        <end position="106"/>
    </location>
</feature>
<dbReference type="InterPro" id="IPR005097">
    <property type="entry name" value="Sacchrp_dh_NADP-bd"/>
</dbReference>
<dbReference type="PANTHER" id="PTHR43796">
    <property type="entry name" value="CARBOXYNORSPERMIDINE SYNTHASE"/>
    <property type="match status" value="1"/>
</dbReference>
<proteinExistence type="predicted"/>
<evidence type="ECO:0000313" key="4">
    <source>
        <dbReference type="Proteomes" id="UP000199664"/>
    </source>
</evidence>
<evidence type="ECO:0000259" key="2">
    <source>
        <dbReference type="Pfam" id="PF13761"/>
    </source>
</evidence>
<dbReference type="SUPFAM" id="SSF51735">
    <property type="entry name" value="NAD(P)-binding Rossmann-fold domains"/>
    <property type="match status" value="1"/>
</dbReference>
<dbReference type="Gene3D" id="3.30.360.10">
    <property type="entry name" value="Dihydrodipicolinate Reductase, domain 2"/>
    <property type="match status" value="1"/>
</dbReference>
<dbReference type="AlphaFoldDB" id="A0A1H7K6K4"/>